<evidence type="ECO:0000313" key="2">
    <source>
        <dbReference type="Proteomes" id="UP000288805"/>
    </source>
</evidence>
<protein>
    <submittedName>
        <fullName evidence="1">Uncharacterized protein</fullName>
    </submittedName>
</protein>
<comment type="caution">
    <text evidence="1">The sequence shown here is derived from an EMBL/GenBank/DDBJ whole genome shotgun (WGS) entry which is preliminary data.</text>
</comment>
<dbReference type="PANTHER" id="PTHR33526">
    <property type="entry name" value="OS07G0123800 PROTEIN"/>
    <property type="match status" value="1"/>
</dbReference>
<dbReference type="PANTHER" id="PTHR33526:SF4">
    <property type="entry name" value="OS07G0123800 PROTEIN"/>
    <property type="match status" value="1"/>
</dbReference>
<organism evidence="1 2">
    <name type="scientific">Vitis vinifera</name>
    <name type="common">Grape</name>
    <dbReference type="NCBI Taxonomy" id="29760"/>
    <lineage>
        <taxon>Eukaryota</taxon>
        <taxon>Viridiplantae</taxon>
        <taxon>Streptophyta</taxon>
        <taxon>Embryophyta</taxon>
        <taxon>Tracheophyta</taxon>
        <taxon>Spermatophyta</taxon>
        <taxon>Magnoliopsida</taxon>
        <taxon>eudicotyledons</taxon>
        <taxon>Gunneridae</taxon>
        <taxon>Pentapetalae</taxon>
        <taxon>rosids</taxon>
        <taxon>Vitales</taxon>
        <taxon>Vitaceae</taxon>
        <taxon>Viteae</taxon>
        <taxon>Vitis</taxon>
    </lineage>
</organism>
<dbReference type="AlphaFoldDB" id="A0A438FBL3"/>
<dbReference type="PIRSF" id="PIRSF031279">
    <property type="entry name" value="UCP031279"/>
    <property type="match status" value="1"/>
</dbReference>
<dbReference type="EMBL" id="QGNW01001056">
    <property type="protein sequence ID" value="RVW57377.1"/>
    <property type="molecule type" value="Genomic_DNA"/>
</dbReference>
<reference evidence="1 2" key="1">
    <citation type="journal article" date="2018" name="PLoS Genet.">
        <title>Population sequencing reveals clonal diversity and ancestral inbreeding in the grapevine cultivar Chardonnay.</title>
        <authorList>
            <person name="Roach M.J."/>
            <person name="Johnson D.L."/>
            <person name="Bohlmann J."/>
            <person name="van Vuuren H.J."/>
            <person name="Jones S.J."/>
            <person name="Pretorius I.S."/>
            <person name="Schmidt S.A."/>
            <person name="Borneman A.R."/>
        </authorList>
    </citation>
    <scope>NUCLEOTIDE SEQUENCE [LARGE SCALE GENOMIC DNA]</scope>
    <source>
        <strain evidence="2">cv. Chardonnay</strain>
        <tissue evidence="1">Leaf</tissue>
    </source>
</reference>
<gene>
    <name evidence="1" type="ORF">CK203_089556</name>
</gene>
<name>A0A438FBL3_VITVI</name>
<sequence length="155" mass="16791">MSKKANKGSKLSRCMKAPFKILACVRDLYIRSMTECAGRVSYGSVMGCPTVQVSSLPKSFSVSSSKSSGDQDLSELIKVASARSLSNKIELDLLRRQPSSKSPVTGTNVVPRSMSVGIGRIDEDKPCEFGEDIKVNTDAFPRSRSYAVSKKTGIF</sequence>
<evidence type="ECO:0000313" key="1">
    <source>
        <dbReference type="EMBL" id="RVW57377.1"/>
    </source>
</evidence>
<dbReference type="InterPro" id="IPR016972">
    <property type="entry name" value="UCP031279"/>
</dbReference>
<proteinExistence type="predicted"/>
<dbReference type="Proteomes" id="UP000288805">
    <property type="component" value="Unassembled WGS sequence"/>
</dbReference>
<accession>A0A438FBL3</accession>